<gene>
    <name evidence="1" type="ORF">NK6_4717</name>
</gene>
<name>A0A0E4BQ49_9BRAD</name>
<dbReference type="RefSeq" id="WP_060912853.1">
    <property type="nucleotide sequence ID" value="NZ_JAFCKD010000011.1"/>
</dbReference>
<reference evidence="1 2" key="1">
    <citation type="submission" date="2014-11" db="EMBL/GenBank/DDBJ databases">
        <title>Symbiosis island explosion on the genome of extra-slow-growing strains of soybean bradyrhizobia with massive insertion sequences.</title>
        <authorList>
            <person name="Iida T."/>
            <person name="Minamisawa K."/>
        </authorList>
    </citation>
    <scope>NUCLEOTIDE SEQUENCE [LARGE SCALE GENOMIC DNA]</scope>
    <source>
        <strain evidence="1 2">NK6</strain>
    </source>
</reference>
<organism evidence="1 2">
    <name type="scientific">Bradyrhizobium diazoefficiens</name>
    <dbReference type="NCBI Taxonomy" id="1355477"/>
    <lineage>
        <taxon>Bacteria</taxon>
        <taxon>Pseudomonadati</taxon>
        <taxon>Pseudomonadota</taxon>
        <taxon>Alphaproteobacteria</taxon>
        <taxon>Hyphomicrobiales</taxon>
        <taxon>Nitrobacteraceae</taxon>
        <taxon>Bradyrhizobium</taxon>
    </lineage>
</organism>
<accession>A0A0E4BQ49</accession>
<protein>
    <submittedName>
        <fullName evidence="1">Uncharacterized protein</fullName>
    </submittedName>
</protein>
<proteinExistence type="predicted"/>
<dbReference type="EMBL" id="AP014685">
    <property type="protein sequence ID" value="BAR57883.1"/>
    <property type="molecule type" value="Genomic_DNA"/>
</dbReference>
<evidence type="ECO:0000313" key="2">
    <source>
        <dbReference type="Proteomes" id="UP000063308"/>
    </source>
</evidence>
<dbReference type="Proteomes" id="UP000063308">
    <property type="component" value="Chromosome"/>
</dbReference>
<sequence>MDEDFCREQAQRARALAKRADPFTRRRPLALVSRYDAMWAAPTQDSKIERPLPVRTAPPASIFSG</sequence>
<dbReference type="AlphaFoldDB" id="A0A0E4BQ49"/>
<evidence type="ECO:0000313" key="1">
    <source>
        <dbReference type="EMBL" id="BAR57883.1"/>
    </source>
</evidence>